<keyword evidence="5" id="KW-1185">Reference proteome</keyword>
<dbReference type="EMBL" id="BOPH01000088">
    <property type="protein sequence ID" value="GIJ71581.1"/>
    <property type="molecule type" value="Genomic_DNA"/>
</dbReference>
<dbReference type="SUPFAM" id="SSF56281">
    <property type="entry name" value="Metallo-hydrolase/oxidoreductase"/>
    <property type="match status" value="1"/>
</dbReference>
<evidence type="ECO:0000313" key="5">
    <source>
        <dbReference type="Proteomes" id="UP000635606"/>
    </source>
</evidence>
<dbReference type="SMART" id="SM01027">
    <property type="entry name" value="Beta-Casp"/>
    <property type="match status" value="1"/>
</dbReference>
<dbReference type="PANTHER" id="PTHR11203">
    <property type="entry name" value="CLEAVAGE AND POLYADENYLATION SPECIFICITY FACTOR FAMILY MEMBER"/>
    <property type="match status" value="1"/>
</dbReference>
<dbReference type="RefSeq" id="WP_203931437.1">
    <property type="nucleotide sequence ID" value="NZ_BOPH01000088.1"/>
</dbReference>
<evidence type="ECO:0000259" key="3">
    <source>
        <dbReference type="SMART" id="SM01027"/>
    </source>
</evidence>
<dbReference type="CDD" id="cd16295">
    <property type="entry name" value="TTHA0252-CPSF-like_MBL-fold"/>
    <property type="match status" value="1"/>
</dbReference>
<gene>
    <name evidence="4" type="ORF">Voc01_064980</name>
</gene>
<dbReference type="PANTHER" id="PTHR11203:SF37">
    <property type="entry name" value="INTEGRATOR COMPLEX SUBUNIT 11"/>
    <property type="match status" value="1"/>
</dbReference>
<dbReference type="InterPro" id="IPR036866">
    <property type="entry name" value="RibonucZ/Hydroxyglut_hydro"/>
</dbReference>
<dbReference type="Pfam" id="PF10996">
    <property type="entry name" value="Beta-Casp"/>
    <property type="match status" value="1"/>
</dbReference>
<evidence type="ECO:0000256" key="1">
    <source>
        <dbReference type="ARBA" id="ARBA00022801"/>
    </source>
</evidence>
<dbReference type="InterPro" id="IPR011108">
    <property type="entry name" value="RMMBL"/>
</dbReference>
<dbReference type="InterPro" id="IPR050698">
    <property type="entry name" value="MBL"/>
</dbReference>
<dbReference type="GO" id="GO:0016787">
    <property type="term" value="F:hydrolase activity"/>
    <property type="evidence" value="ECO:0007669"/>
    <property type="project" value="UniProtKB-KW"/>
</dbReference>
<keyword evidence="1" id="KW-0378">Hydrolase</keyword>
<dbReference type="InterPro" id="IPR022712">
    <property type="entry name" value="Beta_Casp"/>
</dbReference>
<feature type="domain" description="Beta-Casp" evidence="3">
    <location>
        <begin position="260"/>
        <end position="386"/>
    </location>
</feature>
<dbReference type="Gene3D" id="3.60.15.10">
    <property type="entry name" value="Ribonuclease Z/Hydroxyacylglutathione hydrolase-like"/>
    <property type="match status" value="1"/>
</dbReference>
<dbReference type="Gene3D" id="3.40.50.10890">
    <property type="match status" value="1"/>
</dbReference>
<protein>
    <submittedName>
        <fullName evidence="4">MBL fold metallo-hydrolase</fullName>
    </submittedName>
</protein>
<dbReference type="InterPro" id="IPR001279">
    <property type="entry name" value="Metallo-B-lactamas"/>
</dbReference>
<name>A0A8J3ZXR8_9ACTN</name>
<evidence type="ECO:0000259" key="2">
    <source>
        <dbReference type="SMART" id="SM00849"/>
    </source>
</evidence>
<dbReference type="GO" id="GO:0004521">
    <property type="term" value="F:RNA endonuclease activity"/>
    <property type="evidence" value="ECO:0007669"/>
    <property type="project" value="TreeGrafter"/>
</dbReference>
<sequence>MTNTSTGVPGSGETTLRFLGAAGTVTGSRFLVTAPSGARILVDCGMYQGRRELRRRNWEPFPVPVGTLDAVVLSHAHLDHCGWLPRLVRSGYSRPVLCSPGTARVAPIVLRDAAHLQEEDADHAGRMGSSRHRPPLPLFDSSDAEKAIALLTPVPIGEPWTFGRDVSVVLRNAGHILGSSTVELRAGRRGVVFSGDLGRQDHPLLVPPDPPPACDAVVVESTYGDTTHPPRTPHRLAERVVRALDRGGVVLIPAFAVDRTPVLLMELRSLMRSGAVPSVPVYVDSPMALAALDVYRTAVRTRDPQVRPEIAADPGDPFDPGTLHVVPGPQESATLDRDLGPAIVISASGMATGGRVLHHLVHMAPDPRNLILLPGFQVAGTRGRELLDGATALKIFGRYVRVRAEVAGLDDLSAHADSDGLVRWLRSAPARPSACFVVHGEPAASAALAARIDGDLGWCAVVPRLGEQVLV</sequence>
<accession>A0A8J3ZXR8</accession>
<dbReference type="Pfam" id="PF00753">
    <property type="entry name" value="Lactamase_B"/>
    <property type="match status" value="1"/>
</dbReference>
<organism evidence="4 5">
    <name type="scientific">Virgisporangium ochraceum</name>
    <dbReference type="NCBI Taxonomy" id="65505"/>
    <lineage>
        <taxon>Bacteria</taxon>
        <taxon>Bacillati</taxon>
        <taxon>Actinomycetota</taxon>
        <taxon>Actinomycetes</taxon>
        <taxon>Micromonosporales</taxon>
        <taxon>Micromonosporaceae</taxon>
        <taxon>Virgisporangium</taxon>
    </lineage>
</organism>
<dbReference type="Proteomes" id="UP000635606">
    <property type="component" value="Unassembled WGS sequence"/>
</dbReference>
<dbReference type="SMART" id="SM00849">
    <property type="entry name" value="Lactamase_B"/>
    <property type="match status" value="1"/>
</dbReference>
<dbReference type="Pfam" id="PF07521">
    <property type="entry name" value="RMMBL"/>
    <property type="match status" value="1"/>
</dbReference>
<evidence type="ECO:0000313" key="4">
    <source>
        <dbReference type="EMBL" id="GIJ71581.1"/>
    </source>
</evidence>
<dbReference type="AlphaFoldDB" id="A0A8J3ZXR8"/>
<reference evidence="4" key="1">
    <citation type="submission" date="2021-01" db="EMBL/GenBank/DDBJ databases">
        <title>Whole genome shotgun sequence of Virgisporangium ochraceum NBRC 16418.</title>
        <authorList>
            <person name="Komaki H."/>
            <person name="Tamura T."/>
        </authorList>
    </citation>
    <scope>NUCLEOTIDE SEQUENCE</scope>
    <source>
        <strain evidence="4">NBRC 16418</strain>
    </source>
</reference>
<feature type="domain" description="Metallo-beta-lactamase" evidence="2">
    <location>
        <begin position="26"/>
        <end position="255"/>
    </location>
</feature>
<comment type="caution">
    <text evidence="4">The sequence shown here is derived from an EMBL/GenBank/DDBJ whole genome shotgun (WGS) entry which is preliminary data.</text>
</comment>
<proteinExistence type="predicted"/>